<proteinExistence type="predicted"/>
<dbReference type="OrthoDB" id="679732at2759"/>
<dbReference type="PANTHER" id="PTHR34465">
    <property type="entry name" value="CARBOXYL-TERMINAL HYDROLASE-LIKE PROTEIN, PUTATIVE (DUF627 AND DUF629)-RELATED"/>
    <property type="match status" value="1"/>
</dbReference>
<sequence length="682" mass="76205">MVKPAAGAGAGADLRKEAEAAVKLDRDGRHDEALARVDELAAGHAGSSVVLYAAGRVHYAQARRAKAAGEKEAVAHHLTTAHVYLTEAKRLVPNCIDISVLLSRVLIEAARHGEAGAELRRAIGIHSPVDPAENNVDMYGGDACTTYTKDQRVENSRETARLSFQAIREWICDNDVALVVRKACEVELGANDRQGMAQALRTANDLAKSYPQSSRAQLFRSYMKLNFARSLDATIDRRPFLDHIKDDMPEIVNLSNGSLVLSLFRAKLCFVLGSYEDAYLECLVAFGTEKPVDPKLEDVPPGSVKGEESADRLSSIYSEFARLIGRLLWVAKDYWDSMTIEKQDSFLSVRLIEVHKYYHESYESDHWAARTISDALSFVKKTKSWRFWICPYCVGKKLPDADSVLRHLCSKHPADKDLLPKLHLILDPKLSDDTCVDDDFSLDEMITVGQDSEDHYLFQFKNTDHIFEHLFLPASSVTEEESFAEIRGEKCKMGTEVLEKMKQRLKDLPTDKLSAEFDKAHREVQELWCDFLTISMLDYRTVILPLVETFLWNELIKDTSGDNAASKSIDNADIDTVFPDVIYDPGSNALVQNFYKLSDGNEDHKSGDDQETENMKPSSLDNTLVDDEKGEESGPLVEDRNSGTVHVVDKKSSDPTIDMDESRISKLAARIANVELGSTMNS</sequence>
<dbReference type="RefSeq" id="XP_024310322.1">
    <property type="nucleotide sequence ID" value="XM_024454554.1"/>
</dbReference>
<dbReference type="InterPro" id="IPR011990">
    <property type="entry name" value="TPR-like_helical_dom_sf"/>
</dbReference>
<dbReference type="PANTHER" id="PTHR34465:SF3">
    <property type="entry name" value="OS09G0547900 PROTEIN"/>
    <property type="match status" value="1"/>
</dbReference>
<dbReference type="GeneID" id="112268643"/>
<evidence type="ECO:0000259" key="2">
    <source>
        <dbReference type="Pfam" id="PF04780"/>
    </source>
</evidence>
<dbReference type="InterPro" id="IPR006865">
    <property type="entry name" value="DUF629"/>
</dbReference>
<name>A0A2K2CMT8_BRADI</name>
<dbReference type="AlphaFoldDB" id="A0A2K2CMT8"/>
<gene>
    <name evidence="4" type="primary">LOC112268643</name>
    <name evidence="3" type="ORF">BRADI_4g14580v3</name>
</gene>
<dbReference type="ExpressionAtlas" id="A0A2K2CMT8">
    <property type="expression patterns" value="baseline and differential"/>
</dbReference>
<dbReference type="Gramene" id="PNT63348">
    <property type="protein sequence ID" value="PNT63348"/>
    <property type="gene ID" value="BRADI_4g14580v3"/>
</dbReference>
<feature type="region of interest" description="Disordered" evidence="1">
    <location>
        <begin position="600"/>
        <end position="658"/>
    </location>
</feature>
<dbReference type="EnsemblPlants" id="PNT63348">
    <property type="protein sequence ID" value="PNT63348"/>
    <property type="gene ID" value="BRADI_4g14580v3"/>
</dbReference>
<keyword evidence="5" id="KW-1185">Reference proteome</keyword>
<dbReference type="Gene3D" id="1.25.40.10">
    <property type="entry name" value="Tetratricopeptide repeat domain"/>
    <property type="match status" value="1"/>
</dbReference>
<protein>
    <recommendedName>
        <fullName evidence="2">DUF629 domain-containing protein</fullName>
    </recommendedName>
</protein>
<reference evidence="4" key="3">
    <citation type="submission" date="2018-08" db="UniProtKB">
        <authorList>
            <consortium name="EnsemblPlants"/>
        </authorList>
    </citation>
    <scope>IDENTIFICATION</scope>
    <source>
        <strain evidence="4">cv. Bd21</strain>
    </source>
</reference>
<reference evidence="3 4" key="1">
    <citation type="journal article" date="2010" name="Nature">
        <title>Genome sequencing and analysis of the model grass Brachypodium distachyon.</title>
        <authorList>
            <consortium name="International Brachypodium Initiative"/>
        </authorList>
    </citation>
    <scope>NUCLEOTIDE SEQUENCE [LARGE SCALE GENOMIC DNA]</scope>
    <source>
        <strain evidence="3 4">Bd21</strain>
    </source>
</reference>
<dbReference type="EMBL" id="CM000883">
    <property type="protein sequence ID" value="PNT63348.1"/>
    <property type="molecule type" value="Genomic_DNA"/>
</dbReference>
<evidence type="ECO:0000313" key="5">
    <source>
        <dbReference type="Proteomes" id="UP000008810"/>
    </source>
</evidence>
<organism evidence="3">
    <name type="scientific">Brachypodium distachyon</name>
    <name type="common">Purple false brome</name>
    <name type="synonym">Trachynia distachya</name>
    <dbReference type="NCBI Taxonomy" id="15368"/>
    <lineage>
        <taxon>Eukaryota</taxon>
        <taxon>Viridiplantae</taxon>
        <taxon>Streptophyta</taxon>
        <taxon>Embryophyta</taxon>
        <taxon>Tracheophyta</taxon>
        <taxon>Spermatophyta</taxon>
        <taxon>Magnoliopsida</taxon>
        <taxon>Liliopsida</taxon>
        <taxon>Poales</taxon>
        <taxon>Poaceae</taxon>
        <taxon>BOP clade</taxon>
        <taxon>Pooideae</taxon>
        <taxon>Stipodae</taxon>
        <taxon>Brachypodieae</taxon>
        <taxon>Brachypodium</taxon>
    </lineage>
</organism>
<feature type="compositionally biased region" description="Basic and acidic residues" evidence="1">
    <location>
        <begin position="637"/>
        <end position="653"/>
    </location>
</feature>
<accession>A0A2K2CMT8</accession>
<dbReference type="SUPFAM" id="SSF48452">
    <property type="entry name" value="TPR-like"/>
    <property type="match status" value="1"/>
</dbReference>
<feature type="domain" description="DUF629" evidence="2">
    <location>
        <begin position="332"/>
        <end position="423"/>
    </location>
</feature>
<evidence type="ECO:0000313" key="3">
    <source>
        <dbReference type="EMBL" id="PNT63348.1"/>
    </source>
</evidence>
<evidence type="ECO:0000256" key="1">
    <source>
        <dbReference type="SAM" id="MobiDB-lite"/>
    </source>
</evidence>
<dbReference type="Pfam" id="PF04780">
    <property type="entry name" value="DUF629"/>
    <property type="match status" value="1"/>
</dbReference>
<reference evidence="3" key="2">
    <citation type="submission" date="2017-06" db="EMBL/GenBank/DDBJ databases">
        <title>WGS assembly of Brachypodium distachyon.</title>
        <authorList>
            <consortium name="The International Brachypodium Initiative"/>
            <person name="Lucas S."/>
            <person name="Harmon-Smith M."/>
            <person name="Lail K."/>
            <person name="Tice H."/>
            <person name="Grimwood J."/>
            <person name="Bruce D."/>
            <person name="Barry K."/>
            <person name="Shu S."/>
            <person name="Lindquist E."/>
            <person name="Wang M."/>
            <person name="Pitluck S."/>
            <person name="Vogel J.P."/>
            <person name="Garvin D.F."/>
            <person name="Mockler T.C."/>
            <person name="Schmutz J."/>
            <person name="Rokhsar D."/>
            <person name="Bevan M.W."/>
        </authorList>
    </citation>
    <scope>NUCLEOTIDE SEQUENCE</scope>
    <source>
        <strain evidence="3">Bd21</strain>
    </source>
</reference>
<evidence type="ECO:0000313" key="4">
    <source>
        <dbReference type="EnsemblPlants" id="PNT63348"/>
    </source>
</evidence>
<dbReference type="Proteomes" id="UP000008810">
    <property type="component" value="Chromosome 4"/>
</dbReference>
<dbReference type="FunCoup" id="A0A2K2CMT8">
    <property type="interactions" value="1543"/>
</dbReference>
<dbReference type="KEGG" id="bdi:112268643"/>